<dbReference type="AlphaFoldDB" id="A0A9X1RKP7"/>
<organism evidence="1 2">
    <name type="scientific">Paraburkholderia tagetis</name>
    <dbReference type="NCBI Taxonomy" id="2913261"/>
    <lineage>
        <taxon>Bacteria</taxon>
        <taxon>Pseudomonadati</taxon>
        <taxon>Pseudomonadota</taxon>
        <taxon>Betaproteobacteria</taxon>
        <taxon>Burkholderiales</taxon>
        <taxon>Burkholderiaceae</taxon>
        <taxon>Paraburkholderia</taxon>
    </lineage>
</organism>
<keyword evidence="2" id="KW-1185">Reference proteome</keyword>
<accession>A0A9X1RKP7</accession>
<gene>
    <name evidence="1" type="ORF">L5014_02520</name>
</gene>
<protein>
    <submittedName>
        <fullName evidence="1">Uncharacterized protein</fullName>
    </submittedName>
</protein>
<dbReference type="Proteomes" id="UP001139308">
    <property type="component" value="Unassembled WGS sequence"/>
</dbReference>
<comment type="caution">
    <text evidence="1">The sequence shown here is derived from an EMBL/GenBank/DDBJ whole genome shotgun (WGS) entry which is preliminary data.</text>
</comment>
<proteinExistence type="predicted"/>
<evidence type="ECO:0000313" key="1">
    <source>
        <dbReference type="EMBL" id="MCG5072245.1"/>
    </source>
</evidence>
<reference evidence="1" key="1">
    <citation type="submission" date="2022-01" db="EMBL/GenBank/DDBJ databases">
        <title>Genome sequence and assembly of Parabukholderia sp. RG36.</title>
        <authorList>
            <person name="Chhetri G."/>
        </authorList>
    </citation>
    <scope>NUCLEOTIDE SEQUENCE</scope>
    <source>
        <strain evidence="1">RG36</strain>
    </source>
</reference>
<sequence length="57" mass="6337">MNEQPKIVTIGAFLSGKLVCSITVRDTPREIESAKRCLLNSYPEAKVYRKLPAGEKS</sequence>
<dbReference type="EMBL" id="JAKLJA010000001">
    <property type="protein sequence ID" value="MCG5072245.1"/>
    <property type="molecule type" value="Genomic_DNA"/>
</dbReference>
<name>A0A9X1RKP7_9BURK</name>
<evidence type="ECO:0000313" key="2">
    <source>
        <dbReference type="Proteomes" id="UP001139308"/>
    </source>
</evidence>
<dbReference type="RefSeq" id="WP_238461996.1">
    <property type="nucleotide sequence ID" value="NZ_JAKLJA010000001.1"/>
</dbReference>